<dbReference type="AlphaFoldDB" id="Q3S854"/>
<name>Q3S854_ALKPS</name>
<protein>
    <submittedName>
        <fullName evidence="1">Uncharacterized protein</fullName>
    </submittedName>
</protein>
<dbReference type="EMBL" id="DQ150110">
    <property type="protein sequence ID" value="AAZ94419.1"/>
    <property type="molecule type" value="Genomic_DNA"/>
</dbReference>
<evidence type="ECO:0000313" key="1">
    <source>
        <dbReference type="EMBL" id="AAZ94419.1"/>
    </source>
</evidence>
<dbReference type="Pfam" id="PF26325">
    <property type="entry name" value="YhjD"/>
    <property type="match status" value="1"/>
</dbReference>
<dbReference type="InterPro" id="IPR058600">
    <property type="entry name" value="YhjD-like"/>
</dbReference>
<proteinExistence type="predicted"/>
<reference evidence="1" key="1">
    <citation type="submission" date="2005-07" db="EMBL/GenBank/DDBJ databases">
        <title>Cloning and sequencing of cheAWY operon from Bacillus pseudofirmus OF4.</title>
        <authorList>
            <person name="Ito M."/>
            <person name="Krulwich T.A."/>
        </authorList>
    </citation>
    <scope>NUCLEOTIDE SEQUENCE</scope>
</reference>
<organism evidence="1">
    <name type="scientific">Alkalihalophilus pseudofirmus</name>
    <name type="common">Bacillus pseudofirmus</name>
    <dbReference type="NCBI Taxonomy" id="79885"/>
    <lineage>
        <taxon>Bacteria</taxon>
        <taxon>Bacillati</taxon>
        <taxon>Bacillota</taxon>
        <taxon>Bacilli</taxon>
        <taxon>Bacillales</taxon>
        <taxon>Bacillaceae</taxon>
        <taxon>Alkalihalophilus</taxon>
    </lineage>
</organism>
<accession>Q3S854</accession>
<sequence length="127" mass="15103">MRRMKMMAKLTSDEHQALHHYILLLVARQVLERDFSYLEQANLKLAHPYLELTKSVLDHISKELKAMKTYLHAHHITIDSRKQEGLFSEYYYRHKGYEGVTRVLNAHLKNQVHDYVTSCFTTFRKPS</sequence>